<dbReference type="InterPro" id="IPR056890">
    <property type="entry name" value="UBA_DHX29-like"/>
</dbReference>
<gene>
    <name evidence="3" type="ORF">HaLaN_02971</name>
</gene>
<dbReference type="Proteomes" id="UP000485058">
    <property type="component" value="Unassembled WGS sequence"/>
</dbReference>
<evidence type="ECO:0000256" key="1">
    <source>
        <dbReference type="SAM" id="MobiDB-lite"/>
    </source>
</evidence>
<feature type="region of interest" description="Disordered" evidence="1">
    <location>
        <begin position="126"/>
        <end position="164"/>
    </location>
</feature>
<organism evidence="3 4">
    <name type="scientific">Haematococcus lacustris</name>
    <name type="common">Green alga</name>
    <name type="synonym">Haematococcus pluvialis</name>
    <dbReference type="NCBI Taxonomy" id="44745"/>
    <lineage>
        <taxon>Eukaryota</taxon>
        <taxon>Viridiplantae</taxon>
        <taxon>Chlorophyta</taxon>
        <taxon>core chlorophytes</taxon>
        <taxon>Chlorophyceae</taxon>
        <taxon>CS clade</taxon>
        <taxon>Chlamydomonadales</taxon>
        <taxon>Haematococcaceae</taxon>
        <taxon>Haematococcus</taxon>
    </lineage>
</organism>
<feature type="region of interest" description="Disordered" evidence="1">
    <location>
        <begin position="396"/>
        <end position="418"/>
    </location>
</feature>
<reference evidence="3 4" key="1">
    <citation type="submission" date="2020-02" db="EMBL/GenBank/DDBJ databases">
        <title>Draft genome sequence of Haematococcus lacustris strain NIES-144.</title>
        <authorList>
            <person name="Morimoto D."/>
            <person name="Nakagawa S."/>
            <person name="Yoshida T."/>
            <person name="Sawayama S."/>
        </authorList>
    </citation>
    <scope>NUCLEOTIDE SEQUENCE [LARGE SCALE GENOMIC DNA]</scope>
    <source>
        <strain evidence="3 4">NIES-144</strain>
    </source>
</reference>
<accession>A0A699YDA0</accession>
<feature type="region of interest" description="Disordered" evidence="1">
    <location>
        <begin position="291"/>
        <end position="340"/>
    </location>
</feature>
<name>A0A699YDA0_HAELA</name>
<proteinExistence type="predicted"/>
<keyword evidence="4" id="KW-1185">Reference proteome</keyword>
<protein>
    <recommendedName>
        <fullName evidence="2">ATP-dependent RNA helicase DHX29-like UBA domain-containing protein</fullName>
    </recommendedName>
</protein>
<feature type="region of interest" description="Disordered" evidence="1">
    <location>
        <begin position="190"/>
        <end position="211"/>
    </location>
</feature>
<dbReference type="EMBL" id="BLLF01000135">
    <property type="protein sequence ID" value="GFH08067.1"/>
    <property type="molecule type" value="Genomic_DNA"/>
</dbReference>
<dbReference type="AlphaFoldDB" id="A0A699YDA0"/>
<dbReference type="GO" id="GO:0016787">
    <property type="term" value="F:hydrolase activity"/>
    <property type="evidence" value="ECO:0007669"/>
    <property type="project" value="UniProtKB-KW"/>
</dbReference>
<comment type="caution">
    <text evidence="3">The sequence shown here is derived from an EMBL/GenBank/DDBJ whole genome shotgun (WGS) entry which is preliminary data.</text>
</comment>
<dbReference type="GO" id="GO:0004386">
    <property type="term" value="F:helicase activity"/>
    <property type="evidence" value="ECO:0007669"/>
    <property type="project" value="UniProtKB-KW"/>
</dbReference>
<sequence length="511" mass="54248">MRSSAGWPTASLSLDLETHIKDVLKGLPASCTPKSSPPPAGFDKKKELRKYEAVYRTLSQYGFTSHQVEQALLAIPLGMVEESAALDWLCLNLDHSELPSLFTAGFRVKSFADEEVQVLHASGTPGALAAAPSSAASVGSAAEPEPSEAEPPWASPAPSGQEPLATPLAAAQEEEEQQAAAAAKAWTRQYMQQAAEEQGSGSESSSSQEMDDWELWADAREVERRRQARQRSRVPPEQRKLQLAVELRQCKQRAASAKASGDKAKQKEVGALIRGLRQEMEQLGVREAELEQLAPSQPCPAPSTAAVKSSPPPTGATGLTTPVPATTPGPTSAEAATPGNAEEEGVAGLLVGCGGASGPKGFTPACQREEEGEWAPCLEDLQSTASIPLLPWGQELADRPARPGKAKASGPPGQAGKTPVALLSQQCQQRGWRQARYLNLACEAGQFCCSLELDMGVARGADRKKGWQGVKTFSLALGWRNLEDAKNAVAARALWELFGAELPLLHCLALT</sequence>
<feature type="compositionally biased region" description="Low complexity" evidence="1">
    <location>
        <begin position="192"/>
        <end position="208"/>
    </location>
</feature>
<feature type="domain" description="ATP-dependent RNA helicase DHX29-like UBA" evidence="2">
    <location>
        <begin position="52"/>
        <end position="103"/>
    </location>
</feature>
<feature type="non-terminal residue" evidence="3">
    <location>
        <position position="1"/>
    </location>
</feature>
<feature type="non-terminal residue" evidence="3">
    <location>
        <position position="511"/>
    </location>
</feature>
<dbReference type="Pfam" id="PF24899">
    <property type="entry name" value="UBA_DHX29"/>
    <property type="match status" value="1"/>
</dbReference>
<evidence type="ECO:0000259" key="2">
    <source>
        <dbReference type="Pfam" id="PF24899"/>
    </source>
</evidence>
<feature type="compositionally biased region" description="Low complexity" evidence="1">
    <location>
        <begin position="126"/>
        <end position="160"/>
    </location>
</feature>
<evidence type="ECO:0000313" key="4">
    <source>
        <dbReference type="Proteomes" id="UP000485058"/>
    </source>
</evidence>
<feature type="compositionally biased region" description="Low complexity" evidence="1">
    <location>
        <begin position="315"/>
        <end position="333"/>
    </location>
</feature>
<evidence type="ECO:0000313" key="3">
    <source>
        <dbReference type="EMBL" id="GFH08067.1"/>
    </source>
</evidence>